<keyword evidence="6 11" id="KW-1133">Transmembrane helix</keyword>
<gene>
    <name evidence="12" type="primary">ND4L</name>
</gene>
<evidence type="ECO:0000256" key="9">
    <source>
        <dbReference type="ARBA" id="ARBA00031586"/>
    </source>
</evidence>
<evidence type="ECO:0000256" key="6">
    <source>
        <dbReference type="ARBA" id="ARBA00022989"/>
    </source>
</evidence>
<evidence type="ECO:0000256" key="2">
    <source>
        <dbReference type="ARBA" id="ARBA00010519"/>
    </source>
</evidence>
<geneLocation type="mitochondrion" evidence="12"/>
<dbReference type="AlphaFoldDB" id="B5KMC9"/>
<evidence type="ECO:0000256" key="5">
    <source>
        <dbReference type="ARBA" id="ARBA00022967"/>
    </source>
</evidence>
<keyword evidence="8 11" id="KW-0472">Membrane</keyword>
<keyword evidence="7" id="KW-0520">NAD</keyword>
<keyword evidence="4 11" id="KW-0812">Transmembrane</keyword>
<dbReference type="RefSeq" id="YP_002213621.1">
    <property type="nucleotide sequence ID" value="NC_011195.1"/>
</dbReference>
<feature type="transmembrane region" description="Helical" evidence="11">
    <location>
        <begin position="50"/>
        <end position="74"/>
    </location>
</feature>
<evidence type="ECO:0000256" key="11">
    <source>
        <dbReference type="SAM" id="Phobius"/>
    </source>
</evidence>
<name>B5KMC9_BILAU</name>
<reference evidence="12" key="1">
    <citation type="submission" date="2007-08" db="EMBL/GenBank/DDBJ databases">
        <title>Mitogenomic analysis of Collembolan species.</title>
        <authorList>
            <person name="Carapelli A."/>
            <person name="Comandi S."/>
            <person name="Nardi F."/>
            <person name="Frati F."/>
        </authorList>
    </citation>
    <scope>NUCLEOTIDE SEQUENCE</scope>
</reference>
<evidence type="ECO:0000256" key="4">
    <source>
        <dbReference type="ARBA" id="ARBA00022692"/>
    </source>
</evidence>
<sequence length="89" mass="9973">MVFMMCFLMGGLKMSKELKHLLMVLLSLEFMMLMLFALSVVVSVQFMGVYLFIILLIFGVCEGALGLTLLVVLVRKIGGDYLNIFGLLM</sequence>
<dbReference type="GeneID" id="6870563"/>
<comment type="subcellular location">
    <subcellularLocation>
        <location evidence="1">Membrane</location>
        <topology evidence="1">Multi-pass membrane protein</topology>
    </subcellularLocation>
</comment>
<accession>B5KMC9</accession>
<evidence type="ECO:0000313" key="12">
    <source>
        <dbReference type="EMBL" id="ABS88972.1"/>
    </source>
</evidence>
<dbReference type="Gene3D" id="1.10.287.3510">
    <property type="match status" value="1"/>
</dbReference>
<protein>
    <recommendedName>
        <fullName evidence="3">NADH-ubiquinone oxidoreductase chain 4L</fullName>
    </recommendedName>
    <alternativeName>
        <fullName evidence="9">NADH dehydrogenase subunit 4L</fullName>
    </alternativeName>
</protein>
<evidence type="ECO:0000256" key="10">
    <source>
        <dbReference type="ARBA" id="ARBA00049551"/>
    </source>
</evidence>
<organism evidence="12">
    <name type="scientific">Bilobella aurantiaca</name>
    <name type="common">Springtail</name>
    <dbReference type="NCBI Taxonomy" id="106915"/>
    <lineage>
        <taxon>Eukaryota</taxon>
        <taxon>Metazoa</taxon>
        <taxon>Ecdysozoa</taxon>
        <taxon>Arthropoda</taxon>
        <taxon>Hexapoda</taxon>
        <taxon>Collembola</taxon>
        <taxon>Poduromorpha</taxon>
        <taxon>Poduroidea</taxon>
        <taxon>Neanuridae</taxon>
        <taxon>Neanurinae</taxon>
        <taxon>Paleonurini</taxon>
        <taxon>Bilobella</taxon>
    </lineage>
</organism>
<comment type="catalytic activity">
    <reaction evidence="10">
        <text>a ubiquinone + NADH + 5 H(+)(in) = a ubiquinol + NAD(+) + 4 H(+)(out)</text>
        <dbReference type="Rhea" id="RHEA:29091"/>
        <dbReference type="Rhea" id="RHEA-COMP:9565"/>
        <dbReference type="Rhea" id="RHEA-COMP:9566"/>
        <dbReference type="ChEBI" id="CHEBI:15378"/>
        <dbReference type="ChEBI" id="CHEBI:16389"/>
        <dbReference type="ChEBI" id="CHEBI:17976"/>
        <dbReference type="ChEBI" id="CHEBI:57540"/>
        <dbReference type="ChEBI" id="CHEBI:57945"/>
        <dbReference type="EC" id="7.1.1.2"/>
    </reaction>
</comment>
<keyword evidence="5" id="KW-1278">Translocase</keyword>
<dbReference type="Pfam" id="PF00420">
    <property type="entry name" value="Oxidored_q2"/>
    <property type="match status" value="1"/>
</dbReference>
<keyword evidence="12" id="KW-0496">Mitochondrion</keyword>
<dbReference type="GO" id="GO:0016020">
    <property type="term" value="C:membrane"/>
    <property type="evidence" value="ECO:0007669"/>
    <property type="project" value="UniProtKB-SubCell"/>
</dbReference>
<dbReference type="GO" id="GO:0008137">
    <property type="term" value="F:NADH dehydrogenase (ubiquinone) activity"/>
    <property type="evidence" value="ECO:0007669"/>
    <property type="project" value="UniProtKB-EC"/>
</dbReference>
<dbReference type="InterPro" id="IPR039428">
    <property type="entry name" value="NUOK/Mnh_C1-like"/>
</dbReference>
<dbReference type="EMBL" id="EU084034">
    <property type="protein sequence ID" value="ABS88972.1"/>
    <property type="molecule type" value="Genomic_DNA"/>
</dbReference>
<feature type="transmembrane region" description="Helical" evidence="11">
    <location>
        <begin position="21"/>
        <end position="44"/>
    </location>
</feature>
<evidence type="ECO:0000256" key="1">
    <source>
        <dbReference type="ARBA" id="ARBA00004141"/>
    </source>
</evidence>
<evidence type="ECO:0000256" key="3">
    <source>
        <dbReference type="ARBA" id="ARBA00016612"/>
    </source>
</evidence>
<proteinExistence type="inferred from homology"/>
<comment type="similarity">
    <text evidence="2">Belongs to the complex I subunit 4L family.</text>
</comment>
<evidence type="ECO:0000256" key="7">
    <source>
        <dbReference type="ARBA" id="ARBA00023027"/>
    </source>
</evidence>
<evidence type="ECO:0000256" key="8">
    <source>
        <dbReference type="ARBA" id="ARBA00023136"/>
    </source>
</evidence>
<dbReference type="CTD" id="4539"/>